<accession>A0A0N4TPB1</accession>
<evidence type="ECO:0000256" key="1">
    <source>
        <dbReference type="SAM" id="MobiDB-lite"/>
    </source>
</evidence>
<gene>
    <name evidence="2" type="ORF">BPAG_LOCUS10336</name>
</gene>
<dbReference type="Proteomes" id="UP000278627">
    <property type="component" value="Unassembled WGS sequence"/>
</dbReference>
<dbReference type="WBParaSite" id="BPAG_0001037401-mRNA-1">
    <property type="protein sequence ID" value="BPAG_0001037401-mRNA-1"/>
    <property type="gene ID" value="BPAG_0001037401"/>
</dbReference>
<reference evidence="2 3" key="2">
    <citation type="submission" date="2018-11" db="EMBL/GenBank/DDBJ databases">
        <authorList>
            <consortium name="Pathogen Informatics"/>
        </authorList>
    </citation>
    <scope>NUCLEOTIDE SEQUENCE [LARGE SCALE GENOMIC DNA]</scope>
</reference>
<proteinExistence type="predicted"/>
<evidence type="ECO:0000313" key="3">
    <source>
        <dbReference type="Proteomes" id="UP000278627"/>
    </source>
</evidence>
<protein>
    <submittedName>
        <fullName evidence="4">Ragulator complex protein LAMTOR5</fullName>
    </submittedName>
</protein>
<sequence>MHRGNQIDHKSLQHSAGKYTEAREELTSSESDDGDSLQKNIQAGCGVDDNCNTYPRFSALKCCTIPKEGSVQCQHVQLIPSSSSTVIKVEKWITECKPHPLKITLNHQCS</sequence>
<dbReference type="EMBL" id="UZAD01013184">
    <property type="protein sequence ID" value="VDN91522.1"/>
    <property type="molecule type" value="Genomic_DNA"/>
</dbReference>
<reference evidence="4" key="1">
    <citation type="submission" date="2017-02" db="UniProtKB">
        <authorList>
            <consortium name="WormBaseParasite"/>
        </authorList>
    </citation>
    <scope>IDENTIFICATION</scope>
</reference>
<name>A0A0N4TPB1_BRUPA</name>
<dbReference type="AlphaFoldDB" id="A0A0N4TPB1"/>
<keyword evidence="3" id="KW-1185">Reference proteome</keyword>
<evidence type="ECO:0000313" key="4">
    <source>
        <dbReference type="WBParaSite" id="BPAG_0001037401-mRNA-1"/>
    </source>
</evidence>
<organism evidence="4">
    <name type="scientific">Brugia pahangi</name>
    <name type="common">Filarial nematode worm</name>
    <dbReference type="NCBI Taxonomy" id="6280"/>
    <lineage>
        <taxon>Eukaryota</taxon>
        <taxon>Metazoa</taxon>
        <taxon>Ecdysozoa</taxon>
        <taxon>Nematoda</taxon>
        <taxon>Chromadorea</taxon>
        <taxon>Rhabditida</taxon>
        <taxon>Spirurina</taxon>
        <taxon>Spiruromorpha</taxon>
        <taxon>Filarioidea</taxon>
        <taxon>Onchocercidae</taxon>
        <taxon>Brugia</taxon>
    </lineage>
</organism>
<feature type="region of interest" description="Disordered" evidence="1">
    <location>
        <begin position="1"/>
        <end position="39"/>
    </location>
</feature>
<evidence type="ECO:0000313" key="2">
    <source>
        <dbReference type="EMBL" id="VDN91522.1"/>
    </source>
</evidence>
<feature type="compositionally biased region" description="Basic and acidic residues" evidence="1">
    <location>
        <begin position="1"/>
        <end position="11"/>
    </location>
</feature>